<dbReference type="GO" id="GO:0003676">
    <property type="term" value="F:nucleic acid binding"/>
    <property type="evidence" value="ECO:0007669"/>
    <property type="project" value="InterPro"/>
</dbReference>
<feature type="domain" description="DHHA1" evidence="2">
    <location>
        <begin position="221"/>
        <end position="304"/>
    </location>
</feature>
<dbReference type="InterPro" id="IPR003156">
    <property type="entry name" value="DHHA1_dom"/>
</dbReference>
<dbReference type="AlphaFoldDB" id="A0A1T4K252"/>
<evidence type="ECO:0000259" key="1">
    <source>
        <dbReference type="Pfam" id="PF01368"/>
    </source>
</evidence>
<dbReference type="InterPro" id="IPR038763">
    <property type="entry name" value="DHH_sf"/>
</dbReference>
<sequence>MKEILDKIKESNNIIISSHVGPDGDAIGAGLGLYLGLKKTFSDKKIDFILQDNVPKNLKFLKGTEEIKKFEEIKEKREYDLALVVDAATLERIGAVQEIIKDLFIINIDHHISNPKYGDINLVKNISSTSELMYGLLKEWNIKIDLEMGEAIYTGIVNDTGNFSHDNVTKKTFDIAGDLIESGVNNSKIAKDFYFSRSNIGIKLLGNAFENMVFIPEKKFTYYYLPYSLLEKLGGTKEDTEGLVEEINSSIDSEVSLFLRGEKDGKIKGSMRSKKDVDVNKIASIFGGGGHIKAAGFTSNLDSESIIEIVKDKL</sequence>
<dbReference type="PANTHER" id="PTHR47618">
    <property type="entry name" value="BIFUNCTIONAL OLIGORIBONUCLEASE AND PAP PHOSPHATASE NRNA"/>
    <property type="match status" value="1"/>
</dbReference>
<gene>
    <name evidence="3" type="ORF">SAMN02745174_00257</name>
</gene>
<reference evidence="3 4" key="1">
    <citation type="submission" date="2017-02" db="EMBL/GenBank/DDBJ databases">
        <authorList>
            <person name="Peterson S.W."/>
        </authorList>
    </citation>
    <scope>NUCLEOTIDE SEQUENCE [LARGE SCALE GENOMIC DNA]</scope>
    <source>
        <strain evidence="3 4">ATCC 700028</strain>
    </source>
</reference>
<accession>A0A1T4K252</accession>
<evidence type="ECO:0000313" key="3">
    <source>
        <dbReference type="EMBL" id="SJZ36514.1"/>
    </source>
</evidence>
<dbReference type="InterPro" id="IPR051319">
    <property type="entry name" value="Oligoribo/pAp-PDE_c-di-AMP_PDE"/>
</dbReference>
<dbReference type="Pfam" id="PF02272">
    <property type="entry name" value="DHHA1"/>
    <property type="match status" value="1"/>
</dbReference>
<feature type="domain" description="DDH" evidence="1">
    <location>
        <begin position="13"/>
        <end position="156"/>
    </location>
</feature>
<dbReference type="EMBL" id="FUWX01000004">
    <property type="protein sequence ID" value="SJZ36514.1"/>
    <property type="molecule type" value="Genomic_DNA"/>
</dbReference>
<proteinExistence type="predicted"/>
<dbReference type="Gene3D" id="3.90.1640.10">
    <property type="entry name" value="inorganic pyrophosphatase (n-terminal core)"/>
    <property type="match status" value="1"/>
</dbReference>
<dbReference type="RefSeq" id="WP_078692801.1">
    <property type="nucleotide sequence ID" value="NZ_FUWX01000004.1"/>
</dbReference>
<dbReference type="OrthoDB" id="9803668at2"/>
<dbReference type="STRING" id="180163.SAMN02745174_00257"/>
<protein>
    <submittedName>
        <fullName evidence="3">Phosphoesterase RecJ domain-containing protein</fullName>
    </submittedName>
</protein>
<name>A0A1T4K252_9FUSO</name>
<dbReference type="SUPFAM" id="SSF64182">
    <property type="entry name" value="DHH phosphoesterases"/>
    <property type="match status" value="1"/>
</dbReference>
<dbReference type="Proteomes" id="UP000191153">
    <property type="component" value="Unassembled WGS sequence"/>
</dbReference>
<organism evidence="3 4">
    <name type="scientific">Cetobacterium ceti</name>
    <dbReference type="NCBI Taxonomy" id="180163"/>
    <lineage>
        <taxon>Bacteria</taxon>
        <taxon>Fusobacteriati</taxon>
        <taxon>Fusobacteriota</taxon>
        <taxon>Fusobacteriia</taxon>
        <taxon>Fusobacteriales</taxon>
        <taxon>Fusobacteriaceae</taxon>
        <taxon>Cetobacterium</taxon>
    </lineage>
</organism>
<evidence type="ECO:0000259" key="2">
    <source>
        <dbReference type="Pfam" id="PF02272"/>
    </source>
</evidence>
<dbReference type="Gene3D" id="3.10.310.30">
    <property type="match status" value="1"/>
</dbReference>
<dbReference type="PANTHER" id="PTHR47618:SF1">
    <property type="entry name" value="BIFUNCTIONAL OLIGORIBONUCLEASE AND PAP PHOSPHATASE NRNA"/>
    <property type="match status" value="1"/>
</dbReference>
<keyword evidence="4" id="KW-1185">Reference proteome</keyword>
<evidence type="ECO:0000313" key="4">
    <source>
        <dbReference type="Proteomes" id="UP000191153"/>
    </source>
</evidence>
<dbReference type="InterPro" id="IPR001667">
    <property type="entry name" value="DDH_dom"/>
</dbReference>
<dbReference type="Pfam" id="PF01368">
    <property type="entry name" value="DHH"/>
    <property type="match status" value="1"/>
</dbReference>